<accession>A0ABR7F5S5</accession>
<evidence type="ECO:0000313" key="3">
    <source>
        <dbReference type="Proteomes" id="UP000597877"/>
    </source>
</evidence>
<dbReference type="CDD" id="cd23669">
    <property type="entry name" value="GH55_SacteLam55A-like"/>
    <property type="match status" value="1"/>
</dbReference>
<dbReference type="InterPro" id="IPR059186">
    <property type="entry name" value="SACTE_4363"/>
</dbReference>
<keyword evidence="3" id="KW-1185">Reference proteome</keyword>
<proteinExistence type="predicted"/>
<evidence type="ECO:0000313" key="2">
    <source>
        <dbReference type="EMBL" id="MBC5668971.1"/>
    </source>
</evidence>
<dbReference type="InterPro" id="IPR011050">
    <property type="entry name" value="Pectin_lyase_fold/virulence"/>
</dbReference>
<dbReference type="Proteomes" id="UP000597877">
    <property type="component" value="Unassembled WGS sequence"/>
</dbReference>
<dbReference type="InterPro" id="IPR012334">
    <property type="entry name" value="Pectin_lyas_fold"/>
</dbReference>
<dbReference type="Gene3D" id="2.160.20.10">
    <property type="entry name" value="Single-stranded right-handed beta-helix, Pectin lyase-like"/>
    <property type="match status" value="1"/>
</dbReference>
<gene>
    <name evidence="2" type="ORF">H8S00_13470</name>
</gene>
<feature type="signal peptide" evidence="1">
    <location>
        <begin position="1"/>
        <end position="19"/>
    </location>
</feature>
<comment type="caution">
    <text evidence="2">The sequence shown here is derived from an EMBL/GenBank/DDBJ whole genome shotgun (WGS) entry which is preliminary data.</text>
</comment>
<name>A0ABR7F5S5_9FIRM</name>
<evidence type="ECO:0008006" key="4">
    <source>
        <dbReference type="Google" id="ProtNLM"/>
    </source>
</evidence>
<organism evidence="2 3">
    <name type="scientific">Eubacterium segne</name>
    <dbReference type="NCBI Taxonomy" id="2763045"/>
    <lineage>
        <taxon>Bacteria</taxon>
        <taxon>Bacillati</taxon>
        <taxon>Bacillota</taxon>
        <taxon>Clostridia</taxon>
        <taxon>Eubacteriales</taxon>
        <taxon>Eubacteriaceae</taxon>
        <taxon>Eubacterium</taxon>
    </lineage>
</organism>
<sequence>MKKYLLTLLVAATTIILVGCTTNNQKEKSTEKQLKTGIQNVIEYKSNGKAVKDKSVLGDNVLIFSPKDDASDIQKKLDEIYNIQERNQFGDERYAIAFMPGDYGKSLQVNVGYYTQVLGLGVLPTDTNINKLWVDASWMNHNATCNFWRGAENFSINEYCMWANSQAVSLRRINSEDGIVLSDGEGWSSGGFMADSKFNGNVSSGSQQQYLCRNDEWNYWEGGVWNMVFTGVRTSIIPQGPWPYVPYTRVEKTPEIQEKPYLCYDDEEGFGVMVPKMRKDCDGISWKNGVEGTCYSLNTFYIASPDKDNADTINKALAQGKNILFTPGVYKIDKTINVTKENTIIYGMGLATLEAVDGNICMETKDVSGIKICGLLFDAGEKKSETMLKVGSEKSDVFHEDDPICLSDVYFRVGGGKYAGKTDNCITINSNNVLGDNLWVWRADHSDNVGWNVNTAPNGIIINGDDVTMYGLFVEHFQKYQTIWNGNNGRLYFYQSEMPYDVPKQKAYMSHNGTVKGYASLKISDDAENFEGYGIGIYCYNRDADIEILSGAEVPDKEGVSLHNVVTVKLTGKGQITHVINNQGDSVTEGGNTAHIKSYENGEIEK</sequence>
<keyword evidence="1" id="KW-0732">Signal</keyword>
<dbReference type="EMBL" id="JACOOZ010000012">
    <property type="protein sequence ID" value="MBC5668971.1"/>
    <property type="molecule type" value="Genomic_DNA"/>
</dbReference>
<dbReference type="SUPFAM" id="SSF51126">
    <property type="entry name" value="Pectin lyase-like"/>
    <property type="match status" value="1"/>
</dbReference>
<dbReference type="RefSeq" id="WP_186840733.1">
    <property type="nucleotide sequence ID" value="NZ_JACOOZ010000012.1"/>
</dbReference>
<protein>
    <recommendedName>
        <fullName evidence="4">Coagulation factor 5/8 type domain-containing protein</fullName>
    </recommendedName>
</protein>
<dbReference type="PROSITE" id="PS51257">
    <property type="entry name" value="PROKAR_LIPOPROTEIN"/>
    <property type="match status" value="1"/>
</dbReference>
<feature type="chain" id="PRO_5046541188" description="Coagulation factor 5/8 type domain-containing protein" evidence="1">
    <location>
        <begin position="20"/>
        <end position="606"/>
    </location>
</feature>
<reference evidence="2 3" key="1">
    <citation type="submission" date="2020-08" db="EMBL/GenBank/DDBJ databases">
        <title>Genome public.</title>
        <authorList>
            <person name="Liu C."/>
            <person name="Sun Q."/>
        </authorList>
    </citation>
    <scope>NUCLEOTIDE SEQUENCE [LARGE SCALE GENOMIC DNA]</scope>
    <source>
        <strain evidence="2 3">BX4</strain>
    </source>
</reference>
<evidence type="ECO:0000256" key="1">
    <source>
        <dbReference type="SAM" id="SignalP"/>
    </source>
</evidence>